<dbReference type="PANTHER" id="PTHR45011:SF1">
    <property type="entry name" value="DAP3-BINDING CELL DEATH ENHANCER 1"/>
    <property type="match status" value="1"/>
</dbReference>
<reference evidence="2 3" key="1">
    <citation type="submission" date="2012-09" db="EMBL/GenBank/DDBJ databases">
        <title>Genome Sequence of alkane-degrading Bacterium Alcanivorax sp. 19-m-6.</title>
        <authorList>
            <person name="Lai Q."/>
            <person name="Shao Z."/>
        </authorList>
    </citation>
    <scope>NUCLEOTIDE SEQUENCE [LARGE SCALE GENOMIC DNA]</scope>
    <source>
        <strain evidence="2 3">19-m-6</strain>
    </source>
</reference>
<dbReference type="eggNOG" id="COG0790">
    <property type="taxonomic scope" value="Bacteria"/>
</dbReference>
<sequence>MLRKLFLSSFAITLSFSVCANDAFFKGVSALEEGDTKSAITHFKQAASEGHDIAPYTLGVLYEKGEGVKQDFYKAKTWYSKAAAKGHRGARARLPIIESKIAALEEGN</sequence>
<keyword evidence="3" id="KW-1185">Reference proteome</keyword>
<dbReference type="SUPFAM" id="SSF81901">
    <property type="entry name" value="HCP-like"/>
    <property type="match status" value="1"/>
</dbReference>
<dbReference type="Pfam" id="PF08238">
    <property type="entry name" value="Sel1"/>
    <property type="match status" value="2"/>
</dbReference>
<comment type="caution">
    <text evidence="2">The sequence shown here is derived from an EMBL/GenBank/DDBJ whole genome shotgun (WGS) entry which is preliminary data.</text>
</comment>
<evidence type="ECO:0000256" key="1">
    <source>
        <dbReference type="SAM" id="SignalP"/>
    </source>
</evidence>
<gene>
    <name evidence="2" type="ORF">Y5S_03394</name>
</gene>
<proteinExistence type="predicted"/>
<dbReference type="SMART" id="SM00671">
    <property type="entry name" value="SEL1"/>
    <property type="match status" value="1"/>
</dbReference>
<name>A0A095TLS3_9GAMM</name>
<dbReference type="PANTHER" id="PTHR45011">
    <property type="entry name" value="DAP3-BINDING CELL DEATH ENHANCER 1"/>
    <property type="match status" value="1"/>
</dbReference>
<protein>
    <recommendedName>
        <fullName evidence="4">Sel1 domain-containing protein</fullName>
    </recommendedName>
</protein>
<dbReference type="InterPro" id="IPR052748">
    <property type="entry name" value="ISR_Activator"/>
</dbReference>
<dbReference type="Proteomes" id="UP000029444">
    <property type="component" value="Unassembled WGS sequence"/>
</dbReference>
<evidence type="ECO:0000313" key="2">
    <source>
        <dbReference type="EMBL" id="KGD63408.1"/>
    </source>
</evidence>
<organism evidence="2 3">
    <name type="scientific">Alcanivorax nanhaiticus</name>
    <dbReference type="NCBI Taxonomy" id="1177154"/>
    <lineage>
        <taxon>Bacteria</taxon>
        <taxon>Pseudomonadati</taxon>
        <taxon>Pseudomonadota</taxon>
        <taxon>Gammaproteobacteria</taxon>
        <taxon>Oceanospirillales</taxon>
        <taxon>Alcanivoracaceae</taxon>
        <taxon>Alcanivorax</taxon>
    </lineage>
</organism>
<evidence type="ECO:0000313" key="3">
    <source>
        <dbReference type="Proteomes" id="UP000029444"/>
    </source>
</evidence>
<dbReference type="InterPro" id="IPR011990">
    <property type="entry name" value="TPR-like_helical_dom_sf"/>
</dbReference>
<keyword evidence="1" id="KW-0732">Signal</keyword>
<dbReference type="Gene3D" id="1.25.40.10">
    <property type="entry name" value="Tetratricopeptide repeat domain"/>
    <property type="match status" value="1"/>
</dbReference>
<feature type="chain" id="PRO_5001909873" description="Sel1 domain-containing protein" evidence="1">
    <location>
        <begin position="21"/>
        <end position="108"/>
    </location>
</feature>
<dbReference type="OrthoDB" id="6687494at2"/>
<dbReference type="EMBL" id="ARXV01000018">
    <property type="protein sequence ID" value="KGD63408.1"/>
    <property type="molecule type" value="Genomic_DNA"/>
</dbReference>
<dbReference type="AlphaFoldDB" id="A0A095TLS3"/>
<dbReference type="InterPro" id="IPR006597">
    <property type="entry name" value="Sel1-like"/>
</dbReference>
<feature type="signal peptide" evidence="1">
    <location>
        <begin position="1"/>
        <end position="20"/>
    </location>
</feature>
<evidence type="ECO:0008006" key="4">
    <source>
        <dbReference type="Google" id="ProtNLM"/>
    </source>
</evidence>
<dbReference type="STRING" id="1177154.Y5S_03394"/>
<dbReference type="RefSeq" id="WP_052041680.1">
    <property type="nucleotide sequence ID" value="NZ_ARXV01000018.1"/>
</dbReference>
<accession>A0A095TLS3</accession>